<dbReference type="InterPro" id="IPR010177">
    <property type="entry name" value="Paired_CXXCH_1"/>
</dbReference>
<feature type="domain" description="Doubled CXXCH motif" evidence="3">
    <location>
        <begin position="121"/>
        <end position="157"/>
    </location>
</feature>
<evidence type="ECO:0000256" key="2">
    <source>
        <dbReference type="SAM" id="Phobius"/>
    </source>
</evidence>
<dbReference type="Gene3D" id="1.10.1130.10">
    <property type="entry name" value="Flavocytochrome C3, Chain A"/>
    <property type="match status" value="1"/>
</dbReference>
<gene>
    <name evidence="4" type="ORF">HUK38_07830</name>
</gene>
<dbReference type="PANTHER" id="PTHR35038">
    <property type="entry name" value="DISSIMILATORY SULFITE REDUCTASE SIRA"/>
    <property type="match status" value="1"/>
</dbReference>
<protein>
    <submittedName>
        <fullName evidence="4">Nitrate reductase</fullName>
    </submittedName>
</protein>
<evidence type="ECO:0000259" key="3">
    <source>
        <dbReference type="Pfam" id="PF09699"/>
    </source>
</evidence>
<keyword evidence="5" id="KW-1185">Reference proteome</keyword>
<dbReference type="Proteomes" id="UP000548632">
    <property type="component" value="Unassembled WGS sequence"/>
</dbReference>
<reference evidence="4 5" key="1">
    <citation type="journal article" date="2020" name="Arch. Microbiol.">
        <title>The genome sequence of the giant phototrophic gammaproteobacterium Thiospirillum jenense gives insight into its physiological properties and phylogenetic relationships.</title>
        <authorList>
            <person name="Imhoff J.F."/>
            <person name="Meyer T.E."/>
            <person name="Kyndt J.A."/>
        </authorList>
    </citation>
    <scope>NUCLEOTIDE SEQUENCE [LARGE SCALE GENOMIC DNA]</scope>
    <source>
        <strain evidence="4 5">DSM 216</strain>
    </source>
</reference>
<sequence length="291" mass="33311">MKPPEDHRACLRCHAMKTLAYRDPLSKKIITLVIDPSGFEHSVHGQLNCRECHEQHYQRYPHSERARAPLHCVKCHEDGKKQAQHQSNHQPPRQYQFTTIEQEFKRSVHATSDEPDAQDFNCHSCHNPHQFQRSQIGKPLAQVVRDDNAICLSCHEQRFDSLETTHAWLPRRDKHWQAVRCLECHTPLSTTGQPVSHQILAAADSKVDCVNCHSQDAQLLTRLYQYRSQEDVARTGFIAKAVFNDAYIIGMSRSPIIDFIGLLMIALTALVLIGHGWGRYRAAQQLSRGSQ</sequence>
<evidence type="ECO:0000256" key="1">
    <source>
        <dbReference type="ARBA" id="ARBA00022729"/>
    </source>
</evidence>
<accession>A0A839HGY2</accession>
<dbReference type="InterPro" id="IPR036280">
    <property type="entry name" value="Multihaem_cyt_sf"/>
</dbReference>
<keyword evidence="2" id="KW-0812">Transmembrane</keyword>
<keyword evidence="2" id="KW-1133">Transmembrane helix</keyword>
<keyword evidence="1" id="KW-0732">Signal</keyword>
<evidence type="ECO:0000313" key="5">
    <source>
        <dbReference type="Proteomes" id="UP000548632"/>
    </source>
</evidence>
<dbReference type="Pfam" id="PF09699">
    <property type="entry name" value="Paired_CXXCH_1"/>
    <property type="match status" value="1"/>
</dbReference>
<name>A0A839HGY2_9GAMM</name>
<dbReference type="AlphaFoldDB" id="A0A839HGY2"/>
<dbReference type="InterPro" id="IPR051829">
    <property type="entry name" value="Multiheme_Cytochr_ET"/>
</dbReference>
<keyword evidence="2" id="KW-0472">Membrane</keyword>
<feature type="transmembrane region" description="Helical" evidence="2">
    <location>
        <begin position="259"/>
        <end position="278"/>
    </location>
</feature>
<comment type="caution">
    <text evidence="4">The sequence shown here is derived from an EMBL/GenBank/DDBJ whole genome shotgun (WGS) entry which is preliminary data.</text>
</comment>
<organism evidence="4 5">
    <name type="scientific">Thiospirillum jenense</name>
    <dbReference type="NCBI Taxonomy" id="1653858"/>
    <lineage>
        <taxon>Bacteria</taxon>
        <taxon>Pseudomonadati</taxon>
        <taxon>Pseudomonadota</taxon>
        <taxon>Gammaproteobacteria</taxon>
        <taxon>Chromatiales</taxon>
        <taxon>Chromatiaceae</taxon>
        <taxon>Thiospirillum</taxon>
    </lineage>
</organism>
<dbReference type="SUPFAM" id="SSF48695">
    <property type="entry name" value="Multiheme cytochromes"/>
    <property type="match status" value="1"/>
</dbReference>
<evidence type="ECO:0000313" key="4">
    <source>
        <dbReference type="EMBL" id="MBB1126139.1"/>
    </source>
</evidence>
<proteinExistence type="predicted"/>
<dbReference type="EMBL" id="JABVCQ010000014">
    <property type="protein sequence ID" value="MBB1126139.1"/>
    <property type="molecule type" value="Genomic_DNA"/>
</dbReference>